<keyword evidence="4" id="KW-0812">Transmembrane</keyword>
<feature type="transmembrane region" description="Helical" evidence="4">
    <location>
        <begin position="12"/>
        <end position="31"/>
    </location>
</feature>
<accession>A0A9J6FK43</accession>
<keyword evidence="4" id="KW-0472">Membrane</keyword>
<gene>
    <name evidence="5" type="ORF">HPB48_000752</name>
</gene>
<dbReference type="InterPro" id="IPR003591">
    <property type="entry name" value="Leu-rich_rpt_typical-subtyp"/>
</dbReference>
<organism evidence="5 6">
    <name type="scientific">Haemaphysalis longicornis</name>
    <name type="common">Bush tick</name>
    <dbReference type="NCBI Taxonomy" id="44386"/>
    <lineage>
        <taxon>Eukaryota</taxon>
        <taxon>Metazoa</taxon>
        <taxon>Ecdysozoa</taxon>
        <taxon>Arthropoda</taxon>
        <taxon>Chelicerata</taxon>
        <taxon>Arachnida</taxon>
        <taxon>Acari</taxon>
        <taxon>Parasitiformes</taxon>
        <taxon>Ixodida</taxon>
        <taxon>Ixodoidea</taxon>
        <taxon>Ixodidae</taxon>
        <taxon>Haemaphysalinae</taxon>
        <taxon>Haemaphysalis</taxon>
    </lineage>
</organism>
<sequence>MLCRVTTEARSVLVSMLVLACGVCLYDARVWRPMATPCPQVTRCDCKIRKGIYVTCRNFSNFQELAPDMARLQHVEVKQLFFNHVQISEIPAGWFSNHTIVKLIVRNCPLRDIGVAAMVGMSRLAHLTLEKDQIESVPIGLGAATHLRTLQIRRNPLKFLTGVLQLPRLVKLNLRLNKIESIDETFLSASPNLKVLLLSGNHIQHIPSRLFENTRNLKAVEIRDNPITIISSLFDGLRYLQVRHSLPKIPNDP</sequence>
<dbReference type="OMA" id="NICEADS"/>
<keyword evidence="6" id="KW-1185">Reference proteome</keyword>
<evidence type="ECO:0000313" key="5">
    <source>
        <dbReference type="EMBL" id="KAH9362769.1"/>
    </source>
</evidence>
<dbReference type="InterPro" id="IPR050328">
    <property type="entry name" value="Dev_Immune_Receptor"/>
</dbReference>
<dbReference type="PANTHER" id="PTHR24373:SF275">
    <property type="entry name" value="TIR DOMAIN-CONTAINING PROTEIN"/>
    <property type="match status" value="1"/>
</dbReference>
<dbReference type="SUPFAM" id="SSF52058">
    <property type="entry name" value="L domain-like"/>
    <property type="match status" value="1"/>
</dbReference>
<proteinExistence type="predicted"/>
<dbReference type="InterPro" id="IPR032675">
    <property type="entry name" value="LRR_dom_sf"/>
</dbReference>
<dbReference type="Gene3D" id="3.80.10.10">
    <property type="entry name" value="Ribonuclease Inhibitor"/>
    <property type="match status" value="1"/>
</dbReference>
<dbReference type="OrthoDB" id="72369at2759"/>
<dbReference type="Proteomes" id="UP000821853">
    <property type="component" value="Chromosome 1"/>
</dbReference>
<keyword evidence="1" id="KW-0433">Leucine-rich repeat</keyword>
<reference evidence="5 6" key="1">
    <citation type="journal article" date="2020" name="Cell">
        <title>Large-Scale Comparative Analyses of Tick Genomes Elucidate Their Genetic Diversity and Vector Capacities.</title>
        <authorList>
            <consortium name="Tick Genome and Microbiome Consortium (TIGMIC)"/>
            <person name="Jia N."/>
            <person name="Wang J."/>
            <person name="Shi W."/>
            <person name="Du L."/>
            <person name="Sun Y."/>
            <person name="Zhan W."/>
            <person name="Jiang J.F."/>
            <person name="Wang Q."/>
            <person name="Zhang B."/>
            <person name="Ji P."/>
            <person name="Bell-Sakyi L."/>
            <person name="Cui X.M."/>
            <person name="Yuan T.T."/>
            <person name="Jiang B.G."/>
            <person name="Yang W.F."/>
            <person name="Lam T.T."/>
            <person name="Chang Q.C."/>
            <person name="Ding S.J."/>
            <person name="Wang X.J."/>
            <person name="Zhu J.G."/>
            <person name="Ruan X.D."/>
            <person name="Zhao L."/>
            <person name="Wei J.T."/>
            <person name="Ye R.Z."/>
            <person name="Que T.C."/>
            <person name="Du C.H."/>
            <person name="Zhou Y.H."/>
            <person name="Cheng J.X."/>
            <person name="Dai P.F."/>
            <person name="Guo W.B."/>
            <person name="Han X.H."/>
            <person name="Huang E.J."/>
            <person name="Li L.F."/>
            <person name="Wei W."/>
            <person name="Gao Y.C."/>
            <person name="Liu J.Z."/>
            <person name="Shao H.Z."/>
            <person name="Wang X."/>
            <person name="Wang C.C."/>
            <person name="Yang T.C."/>
            <person name="Huo Q.B."/>
            <person name="Li W."/>
            <person name="Chen H.Y."/>
            <person name="Chen S.E."/>
            <person name="Zhou L.G."/>
            <person name="Ni X.B."/>
            <person name="Tian J.H."/>
            <person name="Sheng Y."/>
            <person name="Liu T."/>
            <person name="Pan Y.S."/>
            <person name="Xia L.Y."/>
            <person name="Li J."/>
            <person name="Zhao F."/>
            <person name="Cao W.C."/>
        </authorList>
    </citation>
    <scope>NUCLEOTIDE SEQUENCE [LARGE SCALE GENOMIC DNA]</scope>
    <source>
        <strain evidence="5">HaeL-2018</strain>
    </source>
</reference>
<evidence type="ECO:0000256" key="4">
    <source>
        <dbReference type="SAM" id="Phobius"/>
    </source>
</evidence>
<dbReference type="PROSITE" id="PS51257">
    <property type="entry name" value="PROKAR_LIPOPROTEIN"/>
    <property type="match status" value="1"/>
</dbReference>
<comment type="caution">
    <text evidence="5">The sequence shown here is derived from an EMBL/GenBank/DDBJ whole genome shotgun (WGS) entry which is preliminary data.</text>
</comment>
<dbReference type="VEuPathDB" id="VectorBase:HLOH_044992"/>
<dbReference type="PROSITE" id="PS51450">
    <property type="entry name" value="LRR"/>
    <property type="match status" value="1"/>
</dbReference>
<dbReference type="AlphaFoldDB" id="A0A9J6FK43"/>
<keyword evidence="4" id="KW-1133">Transmembrane helix</keyword>
<dbReference type="SMART" id="SM00369">
    <property type="entry name" value="LRR_TYP"/>
    <property type="match status" value="3"/>
</dbReference>
<dbReference type="Pfam" id="PF13855">
    <property type="entry name" value="LRR_8"/>
    <property type="match status" value="1"/>
</dbReference>
<evidence type="ECO:0000256" key="1">
    <source>
        <dbReference type="ARBA" id="ARBA00022614"/>
    </source>
</evidence>
<keyword evidence="3" id="KW-0677">Repeat</keyword>
<dbReference type="PANTHER" id="PTHR24373">
    <property type="entry name" value="SLIT RELATED LEUCINE-RICH REPEAT NEURONAL PROTEIN"/>
    <property type="match status" value="1"/>
</dbReference>
<evidence type="ECO:0000256" key="2">
    <source>
        <dbReference type="ARBA" id="ARBA00022729"/>
    </source>
</evidence>
<protein>
    <submittedName>
        <fullName evidence="5">Uncharacterized protein</fullName>
    </submittedName>
</protein>
<evidence type="ECO:0000256" key="3">
    <source>
        <dbReference type="ARBA" id="ARBA00022737"/>
    </source>
</evidence>
<keyword evidence="2" id="KW-0732">Signal</keyword>
<dbReference type="InterPro" id="IPR001611">
    <property type="entry name" value="Leu-rich_rpt"/>
</dbReference>
<name>A0A9J6FK43_HAELO</name>
<evidence type="ECO:0000313" key="6">
    <source>
        <dbReference type="Proteomes" id="UP000821853"/>
    </source>
</evidence>
<dbReference type="EMBL" id="JABSTR010000001">
    <property type="protein sequence ID" value="KAH9362769.1"/>
    <property type="molecule type" value="Genomic_DNA"/>
</dbReference>